<comment type="caution">
    <text evidence="1">The sequence shown here is derived from an EMBL/GenBank/DDBJ whole genome shotgun (WGS) entry which is preliminary data.</text>
</comment>
<proteinExistence type="predicted"/>
<evidence type="ECO:0000313" key="2">
    <source>
        <dbReference type="Proteomes" id="UP000051202"/>
    </source>
</evidence>
<accession>A0A0T6DSF8</accession>
<sequence length="114" mass="13256">MSQLIRMEHDDQEIALKVENKRLGDFVSSLLGQPQSIERLFTTPFYANHDYLVNLISLIEQRLSQQNIYTITSFQATIGFKDKTRRKLTTIEAFKSFSESLSLISTEPPRDCRR</sequence>
<feature type="non-terminal residue" evidence="1">
    <location>
        <position position="114"/>
    </location>
</feature>
<dbReference type="EMBL" id="LNDJ01000055">
    <property type="protein sequence ID" value="KRU22905.1"/>
    <property type="molecule type" value="Genomic_DNA"/>
</dbReference>
<dbReference type="AlphaFoldDB" id="A0A0T6DSF8"/>
<evidence type="ECO:0000313" key="1">
    <source>
        <dbReference type="EMBL" id="KRU22905.1"/>
    </source>
</evidence>
<protein>
    <submittedName>
        <fullName evidence="1">Uncharacterized protein</fullName>
    </submittedName>
</protein>
<name>A0A0T6DSF8_9GAMM</name>
<keyword evidence="2" id="KW-1185">Reference proteome</keyword>
<reference evidence="1 2" key="1">
    <citation type="submission" date="2015-11" db="EMBL/GenBank/DDBJ databases">
        <title>Permanent draft genome of Psychrobacter piscatorii LQ58.</title>
        <authorList>
            <person name="Zhou M."/>
            <person name="Dong B."/>
            <person name="Liu Q."/>
        </authorList>
    </citation>
    <scope>NUCLEOTIDE SEQUENCE [LARGE SCALE GENOMIC DNA]</scope>
    <source>
        <strain evidence="1 2">LQ58</strain>
    </source>
</reference>
<dbReference type="RefSeq" id="WP_058024330.1">
    <property type="nucleotide sequence ID" value="NZ_LNDJ01000055.1"/>
</dbReference>
<organism evidence="1 2">
    <name type="scientific">Psychrobacter piscatorii</name>
    <dbReference type="NCBI Taxonomy" id="554343"/>
    <lineage>
        <taxon>Bacteria</taxon>
        <taxon>Pseudomonadati</taxon>
        <taxon>Pseudomonadota</taxon>
        <taxon>Gammaproteobacteria</taxon>
        <taxon>Moraxellales</taxon>
        <taxon>Moraxellaceae</taxon>
        <taxon>Psychrobacter</taxon>
    </lineage>
</organism>
<gene>
    <name evidence="1" type="ORF">AS194_06650</name>
</gene>
<dbReference type="Proteomes" id="UP000051202">
    <property type="component" value="Unassembled WGS sequence"/>
</dbReference>
<dbReference type="STRING" id="554343.AS194_06650"/>